<evidence type="ECO:0000313" key="2">
    <source>
        <dbReference type="Proteomes" id="UP000298860"/>
    </source>
</evidence>
<dbReference type="OrthoDB" id="4537712at2"/>
<sequence>MRSEWKDTRTFFPLFIEHLNQDPTIETVVVVGAADGKFVLPLLRAGYSVTAIEVNNSAVHGYGDTRKGKAAERYSGGGLTAAAREVGLQDKLTIVNADVRTADIFPRDALWTSCSWHYSLNHDQPLSRFFDAMKRCVRPGGILGAEYFMPVAPKHVETEHYLEQGEVWRYLQGWRRNWEAYTPVFVEAPHLGQPDVHVHRMGFFIATSSG</sequence>
<dbReference type="AlphaFoldDB" id="A0A4D4JJ16"/>
<dbReference type="SUPFAM" id="SSF53335">
    <property type="entry name" value="S-adenosyl-L-methionine-dependent methyltransferases"/>
    <property type="match status" value="1"/>
</dbReference>
<keyword evidence="2" id="KW-1185">Reference proteome</keyword>
<protein>
    <submittedName>
        <fullName evidence="1">Uncharacterized protein</fullName>
    </submittedName>
</protein>
<accession>A0A4D4JJ16</accession>
<organism evidence="1 2">
    <name type="scientific">Gandjariella thermophila</name>
    <dbReference type="NCBI Taxonomy" id="1931992"/>
    <lineage>
        <taxon>Bacteria</taxon>
        <taxon>Bacillati</taxon>
        <taxon>Actinomycetota</taxon>
        <taxon>Actinomycetes</taxon>
        <taxon>Pseudonocardiales</taxon>
        <taxon>Pseudonocardiaceae</taxon>
        <taxon>Gandjariella</taxon>
    </lineage>
</organism>
<proteinExistence type="predicted"/>
<dbReference type="InterPro" id="IPR029063">
    <property type="entry name" value="SAM-dependent_MTases_sf"/>
</dbReference>
<dbReference type="CDD" id="cd02440">
    <property type="entry name" value="AdoMet_MTases"/>
    <property type="match status" value="1"/>
</dbReference>
<comment type="caution">
    <text evidence="1">The sequence shown here is derived from an EMBL/GenBank/DDBJ whole genome shotgun (WGS) entry which is preliminary data.</text>
</comment>
<dbReference type="Proteomes" id="UP000298860">
    <property type="component" value="Unassembled WGS sequence"/>
</dbReference>
<gene>
    <name evidence="1" type="ORF">GTS_55260</name>
</gene>
<name>A0A4D4JJ16_9PSEU</name>
<dbReference type="EMBL" id="BJFL01000065">
    <property type="protein sequence ID" value="GDY33893.1"/>
    <property type="molecule type" value="Genomic_DNA"/>
</dbReference>
<evidence type="ECO:0000313" key="1">
    <source>
        <dbReference type="EMBL" id="GDY33893.1"/>
    </source>
</evidence>
<dbReference type="Gene3D" id="3.40.50.150">
    <property type="entry name" value="Vaccinia Virus protein VP39"/>
    <property type="match status" value="1"/>
</dbReference>
<reference evidence="2" key="1">
    <citation type="submission" date="2019-04" db="EMBL/GenBank/DDBJ databases">
        <title>Draft genome sequence of Pseudonocardiaceae bacterium SL3-2-4.</title>
        <authorList>
            <person name="Ningsih F."/>
            <person name="Yokota A."/>
            <person name="Sakai Y."/>
            <person name="Nanatani K."/>
            <person name="Yabe S."/>
            <person name="Oetari A."/>
            <person name="Sjamsuridzal W."/>
        </authorList>
    </citation>
    <scope>NUCLEOTIDE SEQUENCE [LARGE SCALE GENOMIC DNA]</scope>
    <source>
        <strain evidence="2">SL3-2-4</strain>
    </source>
</reference>